<dbReference type="PROSITE" id="PS51194">
    <property type="entry name" value="HELICASE_CTER"/>
    <property type="match status" value="1"/>
</dbReference>
<comment type="caution">
    <text evidence="20">The sequence shown here is derived from an EMBL/GenBank/DDBJ whole genome shotgun (WGS) entry which is preliminary data.</text>
</comment>
<dbReference type="PROSITE" id="PS51195">
    <property type="entry name" value="Q_MOTIF"/>
    <property type="match status" value="1"/>
</dbReference>
<evidence type="ECO:0000259" key="18">
    <source>
        <dbReference type="PROSITE" id="PS51194"/>
    </source>
</evidence>
<keyword evidence="8" id="KW-0648">Protein biosynthesis</keyword>
<evidence type="ECO:0000256" key="6">
    <source>
        <dbReference type="ARBA" id="ARBA00022840"/>
    </source>
</evidence>
<dbReference type="Pfam" id="PF00271">
    <property type="entry name" value="Helicase_C"/>
    <property type="match status" value="1"/>
</dbReference>
<keyword evidence="6 15" id="KW-0067">ATP-binding</keyword>
<comment type="similarity">
    <text evidence="9">Belongs to the DEAD box helicase family. eIF4A subfamily.</text>
</comment>
<dbReference type="GO" id="GO:0016787">
    <property type="term" value="F:hydrolase activity"/>
    <property type="evidence" value="ECO:0007669"/>
    <property type="project" value="UniProtKB-KW"/>
</dbReference>
<dbReference type="CDD" id="cd18046">
    <property type="entry name" value="DEADc_EIF4AII_EIF4AI_DDX2"/>
    <property type="match status" value="1"/>
</dbReference>
<comment type="catalytic activity">
    <reaction evidence="13">
        <text>ATP + H2O = ADP + phosphate + H(+)</text>
        <dbReference type="Rhea" id="RHEA:13065"/>
        <dbReference type="ChEBI" id="CHEBI:15377"/>
        <dbReference type="ChEBI" id="CHEBI:15378"/>
        <dbReference type="ChEBI" id="CHEBI:30616"/>
        <dbReference type="ChEBI" id="CHEBI:43474"/>
        <dbReference type="ChEBI" id="CHEBI:456216"/>
        <dbReference type="EC" id="3.6.4.13"/>
    </reaction>
</comment>
<evidence type="ECO:0000256" key="14">
    <source>
        <dbReference type="PROSITE-ProRule" id="PRU00552"/>
    </source>
</evidence>
<dbReference type="EMBL" id="JADGJH010000677">
    <property type="protein sequence ID" value="KAJ3124338.1"/>
    <property type="molecule type" value="Genomic_DNA"/>
</dbReference>
<evidence type="ECO:0000259" key="17">
    <source>
        <dbReference type="PROSITE" id="PS51192"/>
    </source>
</evidence>
<dbReference type="SMART" id="SM00487">
    <property type="entry name" value="DEXDc"/>
    <property type="match status" value="1"/>
</dbReference>
<dbReference type="InterPro" id="IPR000629">
    <property type="entry name" value="RNA-helicase_DEAD-box_CS"/>
</dbReference>
<feature type="domain" description="DEAD-box RNA helicase Q" evidence="19">
    <location>
        <begin position="41"/>
        <end position="69"/>
    </location>
</feature>
<evidence type="ECO:0000313" key="20">
    <source>
        <dbReference type="EMBL" id="KAJ3124338.1"/>
    </source>
</evidence>
<evidence type="ECO:0000256" key="2">
    <source>
        <dbReference type="ARBA" id="ARBA00022540"/>
    </source>
</evidence>
<evidence type="ECO:0000256" key="3">
    <source>
        <dbReference type="ARBA" id="ARBA00022741"/>
    </source>
</evidence>
<name>A0AAD5T2E1_9FUNG</name>
<dbReference type="InterPro" id="IPR014001">
    <property type="entry name" value="Helicase_ATP-bd"/>
</dbReference>
<dbReference type="Pfam" id="PF00270">
    <property type="entry name" value="DEAD"/>
    <property type="match status" value="1"/>
</dbReference>
<dbReference type="CDD" id="cd18787">
    <property type="entry name" value="SF2_C_DEAD"/>
    <property type="match status" value="1"/>
</dbReference>
<dbReference type="FunFam" id="3.40.50.300:FF:000089">
    <property type="entry name" value="Eukaryotic initiation factor 4A-II"/>
    <property type="match status" value="1"/>
</dbReference>
<dbReference type="GO" id="GO:0003743">
    <property type="term" value="F:translation initiation factor activity"/>
    <property type="evidence" value="ECO:0007669"/>
    <property type="project" value="UniProtKB-KW"/>
</dbReference>
<dbReference type="Gene3D" id="3.40.50.300">
    <property type="entry name" value="P-loop containing nucleotide triphosphate hydrolases"/>
    <property type="match status" value="2"/>
</dbReference>
<protein>
    <recommendedName>
        <fullName evidence="10">ATP-dependent RNA helicase eIF4A</fullName>
        <ecNumber evidence="1">3.6.4.13</ecNumber>
    </recommendedName>
    <alternativeName>
        <fullName evidence="12">Eukaryotic initiation factor 4A</fullName>
    </alternativeName>
</protein>
<keyword evidence="4 15" id="KW-0378">Hydrolase</keyword>
<evidence type="ECO:0000256" key="13">
    <source>
        <dbReference type="ARBA" id="ARBA00047984"/>
    </source>
</evidence>
<dbReference type="PROSITE" id="PS51192">
    <property type="entry name" value="HELICASE_ATP_BIND_1"/>
    <property type="match status" value="1"/>
</dbReference>
<dbReference type="FunFam" id="3.40.50.300:FF:000031">
    <property type="entry name" value="Eukaryotic initiation factor 4A-III"/>
    <property type="match status" value="1"/>
</dbReference>
<dbReference type="SUPFAM" id="SSF52540">
    <property type="entry name" value="P-loop containing nucleoside triphosphate hydrolases"/>
    <property type="match status" value="1"/>
</dbReference>
<evidence type="ECO:0000256" key="10">
    <source>
        <dbReference type="ARBA" id="ARBA00024412"/>
    </source>
</evidence>
<dbReference type="InterPro" id="IPR014014">
    <property type="entry name" value="RNA_helicase_DEAD_Q_motif"/>
</dbReference>
<feature type="region of interest" description="Disordered" evidence="16">
    <location>
        <begin position="1"/>
        <end position="31"/>
    </location>
</feature>
<evidence type="ECO:0000256" key="5">
    <source>
        <dbReference type="ARBA" id="ARBA00022806"/>
    </source>
</evidence>
<dbReference type="GO" id="GO:0003724">
    <property type="term" value="F:RNA helicase activity"/>
    <property type="evidence" value="ECO:0007669"/>
    <property type="project" value="UniProtKB-EC"/>
</dbReference>
<keyword evidence="2 20" id="KW-0396">Initiation factor</keyword>
<dbReference type="SMART" id="SM00490">
    <property type="entry name" value="HELICc"/>
    <property type="match status" value="1"/>
</dbReference>
<evidence type="ECO:0000256" key="12">
    <source>
        <dbReference type="ARBA" id="ARBA00032223"/>
    </source>
</evidence>
<sequence>MRDSERELRNNDDQEGSKNDTNGLSDVPEGEIESNWDTIVDKFDDMNLKEELLRGIYSYGFEKPSTIQQRAILPVVKGHDVIAQAQSGTGKTATFSISALQSIDLTLKKTQALILAPTRELAQQIQKVVLALGDYLSVDCHACIGGTSIKDDMRKLQDGAQVVVGTPGRVFDMINRGLFRTDDIKLFILDEADEMLSRGFKDQIYEVFQTLPAITQVVLLSATMPAEVLEVSKKFMRDPVRILVKRDELTLEGIKQFFVSVEKEDWKLDTLCDLYETVTITQAVIFCNTRRKVEWLTEKMHSREFTVSALHGEMTQQEREVIMKEFRSGSSRVLIATDLLARGIDVQHVSLVINYDLPKNRENYIHRIGRGGRFGRKGVAINFVTGDDTRMLRDIETFYSTQIDEMPLNIAELI</sequence>
<evidence type="ECO:0000256" key="11">
    <source>
        <dbReference type="ARBA" id="ARBA00024769"/>
    </source>
</evidence>
<dbReference type="GO" id="GO:0003723">
    <property type="term" value="F:RNA binding"/>
    <property type="evidence" value="ECO:0007669"/>
    <property type="project" value="UniProtKB-KW"/>
</dbReference>
<evidence type="ECO:0000256" key="9">
    <source>
        <dbReference type="ARBA" id="ARBA00024352"/>
    </source>
</evidence>
<keyword evidence="3 15" id="KW-0547">Nucleotide-binding</keyword>
<keyword evidence="5 15" id="KW-0347">Helicase</keyword>
<proteinExistence type="inferred from homology"/>
<keyword evidence="7" id="KW-0694">RNA-binding</keyword>
<dbReference type="InterPro" id="IPR011545">
    <property type="entry name" value="DEAD/DEAH_box_helicase_dom"/>
</dbReference>
<dbReference type="AlphaFoldDB" id="A0AAD5T2E1"/>
<dbReference type="InterPro" id="IPR027417">
    <property type="entry name" value="P-loop_NTPase"/>
</dbReference>
<dbReference type="InterPro" id="IPR001650">
    <property type="entry name" value="Helicase_C-like"/>
</dbReference>
<gene>
    <name evidence="20" type="primary">TIF1_2</name>
    <name evidence="20" type="ORF">HK100_011268</name>
</gene>
<evidence type="ECO:0000256" key="16">
    <source>
        <dbReference type="SAM" id="MobiDB-lite"/>
    </source>
</evidence>
<reference evidence="20" key="1">
    <citation type="submission" date="2020-05" db="EMBL/GenBank/DDBJ databases">
        <title>Phylogenomic resolution of chytrid fungi.</title>
        <authorList>
            <person name="Stajich J.E."/>
            <person name="Amses K."/>
            <person name="Simmons R."/>
            <person name="Seto K."/>
            <person name="Myers J."/>
            <person name="Bonds A."/>
            <person name="Quandt C.A."/>
            <person name="Barry K."/>
            <person name="Liu P."/>
            <person name="Grigoriev I."/>
            <person name="Longcore J.E."/>
            <person name="James T.Y."/>
        </authorList>
    </citation>
    <scope>NUCLEOTIDE SEQUENCE</scope>
    <source>
        <strain evidence="20">JEL0513</strain>
    </source>
</reference>
<feature type="domain" description="Helicase C-terminal" evidence="18">
    <location>
        <begin position="253"/>
        <end position="414"/>
    </location>
</feature>
<evidence type="ECO:0000256" key="4">
    <source>
        <dbReference type="ARBA" id="ARBA00022801"/>
    </source>
</evidence>
<organism evidence="20 21">
    <name type="scientific">Physocladia obscura</name>
    <dbReference type="NCBI Taxonomy" id="109957"/>
    <lineage>
        <taxon>Eukaryota</taxon>
        <taxon>Fungi</taxon>
        <taxon>Fungi incertae sedis</taxon>
        <taxon>Chytridiomycota</taxon>
        <taxon>Chytridiomycota incertae sedis</taxon>
        <taxon>Chytridiomycetes</taxon>
        <taxon>Chytridiales</taxon>
        <taxon>Chytriomycetaceae</taxon>
        <taxon>Physocladia</taxon>
    </lineage>
</organism>
<feature type="domain" description="Helicase ATP-binding" evidence="17">
    <location>
        <begin position="72"/>
        <end position="242"/>
    </location>
</feature>
<dbReference type="Proteomes" id="UP001211907">
    <property type="component" value="Unassembled WGS sequence"/>
</dbReference>
<dbReference type="GO" id="GO:0005524">
    <property type="term" value="F:ATP binding"/>
    <property type="evidence" value="ECO:0007669"/>
    <property type="project" value="UniProtKB-KW"/>
</dbReference>
<dbReference type="PROSITE" id="PS00039">
    <property type="entry name" value="DEAD_ATP_HELICASE"/>
    <property type="match status" value="1"/>
</dbReference>
<evidence type="ECO:0000256" key="1">
    <source>
        <dbReference type="ARBA" id="ARBA00012552"/>
    </source>
</evidence>
<evidence type="ECO:0000256" key="7">
    <source>
        <dbReference type="ARBA" id="ARBA00022884"/>
    </source>
</evidence>
<evidence type="ECO:0000256" key="15">
    <source>
        <dbReference type="RuleBase" id="RU000492"/>
    </source>
</evidence>
<dbReference type="InterPro" id="IPR044728">
    <property type="entry name" value="EIF4A_DEADc"/>
</dbReference>
<evidence type="ECO:0000259" key="19">
    <source>
        <dbReference type="PROSITE" id="PS51195"/>
    </source>
</evidence>
<feature type="compositionally biased region" description="Basic and acidic residues" evidence="16">
    <location>
        <begin position="1"/>
        <end position="18"/>
    </location>
</feature>
<feature type="short sequence motif" description="Q motif" evidence="14">
    <location>
        <begin position="41"/>
        <end position="69"/>
    </location>
</feature>
<dbReference type="EC" id="3.6.4.13" evidence="1"/>
<comment type="function">
    <text evidence="11">ATP-dependent RNA helicase which is a subunit of the eIF4F complex involved in cap recognition and is required for mRNA binding to ribosome. In the current model of translation initiation, eIF4A unwinds RNA secondary structures in the 5'-UTR of mRNAs which is necessary to allow efficient binding of the small ribosomal subunit, and subsequent scanning for the initiator codon.</text>
</comment>
<accession>A0AAD5T2E1</accession>
<keyword evidence="21" id="KW-1185">Reference proteome</keyword>
<evidence type="ECO:0000313" key="21">
    <source>
        <dbReference type="Proteomes" id="UP001211907"/>
    </source>
</evidence>
<dbReference type="PANTHER" id="PTHR47958">
    <property type="entry name" value="ATP-DEPENDENT RNA HELICASE DBP3"/>
    <property type="match status" value="1"/>
</dbReference>
<evidence type="ECO:0000256" key="8">
    <source>
        <dbReference type="ARBA" id="ARBA00022917"/>
    </source>
</evidence>